<dbReference type="PANTHER" id="PTHR33116">
    <property type="entry name" value="REVERSE TRANSCRIPTASE ZINC-BINDING DOMAIN-CONTAINING PROTEIN-RELATED-RELATED"/>
    <property type="match status" value="1"/>
</dbReference>
<dbReference type="InterPro" id="IPR043502">
    <property type="entry name" value="DNA/RNA_pol_sf"/>
</dbReference>
<dbReference type="Pfam" id="PF00078">
    <property type="entry name" value="RVT_1"/>
    <property type="match status" value="1"/>
</dbReference>
<reference evidence="2 3" key="2">
    <citation type="journal article" date="2017" name="Nature">
        <title>The Apostasia genome and the evolution of orchids.</title>
        <authorList>
            <person name="Zhang G.Q."/>
            <person name="Liu K.W."/>
            <person name="Li Z."/>
            <person name="Lohaus R."/>
            <person name="Hsiao Y.Y."/>
            <person name="Niu S.C."/>
            <person name="Wang J.Y."/>
            <person name="Lin Y.C."/>
            <person name="Xu Q."/>
            <person name="Chen L.J."/>
            <person name="Yoshida K."/>
            <person name="Fujiwara S."/>
            <person name="Wang Z.W."/>
            <person name="Zhang Y.Q."/>
            <person name="Mitsuda N."/>
            <person name="Wang M."/>
            <person name="Liu G.H."/>
            <person name="Pecoraro L."/>
            <person name="Huang H.X."/>
            <person name="Xiao X.J."/>
            <person name="Lin M."/>
            <person name="Wu X.Y."/>
            <person name="Wu W.L."/>
            <person name="Chen Y.Y."/>
            <person name="Chang S.B."/>
            <person name="Sakamoto S."/>
            <person name="Ohme-Takagi M."/>
            <person name="Yagi M."/>
            <person name="Zeng S.J."/>
            <person name="Shen C.Y."/>
            <person name="Yeh C.M."/>
            <person name="Luo Y.B."/>
            <person name="Tsai W.C."/>
            <person name="Van de Peer Y."/>
            <person name="Liu Z.J."/>
        </authorList>
    </citation>
    <scope>NUCLEOTIDE SEQUENCE [LARGE SCALE GENOMIC DNA]</scope>
    <source>
        <tissue evidence="2">The whole plant</tissue>
    </source>
</reference>
<accession>A0A2I0VQY6</accession>
<dbReference type="SUPFAM" id="SSF56672">
    <property type="entry name" value="DNA/RNA polymerases"/>
    <property type="match status" value="1"/>
</dbReference>
<evidence type="ECO:0000313" key="3">
    <source>
        <dbReference type="Proteomes" id="UP000233837"/>
    </source>
</evidence>
<gene>
    <name evidence="2" type="ORF">MA16_Dca009149</name>
</gene>
<dbReference type="EMBL" id="KZ503304">
    <property type="protein sequence ID" value="PKU65820.1"/>
    <property type="molecule type" value="Genomic_DNA"/>
</dbReference>
<name>A0A2I0VQY6_9ASPA</name>
<keyword evidence="3" id="KW-1185">Reference proteome</keyword>
<dbReference type="Proteomes" id="UP000233837">
    <property type="component" value="Unassembled WGS sequence"/>
</dbReference>
<proteinExistence type="predicted"/>
<evidence type="ECO:0000313" key="2">
    <source>
        <dbReference type="EMBL" id="PKU65820.1"/>
    </source>
</evidence>
<evidence type="ECO:0000259" key="1">
    <source>
        <dbReference type="Pfam" id="PF00078"/>
    </source>
</evidence>
<reference evidence="2 3" key="1">
    <citation type="journal article" date="2016" name="Sci. Rep.">
        <title>The Dendrobium catenatum Lindl. genome sequence provides insights into polysaccharide synthase, floral development and adaptive evolution.</title>
        <authorList>
            <person name="Zhang G.Q."/>
            <person name="Xu Q."/>
            <person name="Bian C."/>
            <person name="Tsai W.C."/>
            <person name="Yeh C.M."/>
            <person name="Liu K.W."/>
            <person name="Yoshida K."/>
            <person name="Zhang L.S."/>
            <person name="Chang S.B."/>
            <person name="Chen F."/>
            <person name="Shi Y."/>
            <person name="Su Y.Y."/>
            <person name="Zhang Y.Q."/>
            <person name="Chen L.J."/>
            <person name="Yin Y."/>
            <person name="Lin M."/>
            <person name="Huang H."/>
            <person name="Deng H."/>
            <person name="Wang Z.W."/>
            <person name="Zhu S.L."/>
            <person name="Zhao X."/>
            <person name="Deng C."/>
            <person name="Niu S.C."/>
            <person name="Huang J."/>
            <person name="Wang M."/>
            <person name="Liu G.H."/>
            <person name="Yang H.J."/>
            <person name="Xiao X.J."/>
            <person name="Hsiao Y.Y."/>
            <person name="Wu W.L."/>
            <person name="Chen Y.Y."/>
            <person name="Mitsuda N."/>
            <person name="Ohme-Takagi M."/>
            <person name="Luo Y.B."/>
            <person name="Van de Peer Y."/>
            <person name="Liu Z.J."/>
        </authorList>
    </citation>
    <scope>NUCLEOTIDE SEQUENCE [LARGE SCALE GENOMIC DNA]</scope>
    <source>
        <tissue evidence="2">The whole plant</tissue>
    </source>
</reference>
<sequence>MVHDLNVKGNGGNIIFKLDITKAYDNLKWDYLYKILHLFNFNRNFIKLVKNNIETCFFSVIINGKNHCFFSSKHGLRQGDPLSPLFLLLVKIIAEFLTSFQNISGLSISREKSNFITGINVNSNIISRIKNVCGFNQTLLPIKYLGMPLFKGRKKLFLFENFFTIFQKKIT</sequence>
<dbReference type="PANTHER" id="PTHR33116:SF80">
    <property type="entry name" value="REVERSE TRANSCRIPTASE ZINC-BINDING DOMAIN-CONTAINING PROTEIN"/>
    <property type="match status" value="1"/>
</dbReference>
<dbReference type="AlphaFoldDB" id="A0A2I0VQY6"/>
<organism evidence="2 3">
    <name type="scientific">Dendrobium catenatum</name>
    <dbReference type="NCBI Taxonomy" id="906689"/>
    <lineage>
        <taxon>Eukaryota</taxon>
        <taxon>Viridiplantae</taxon>
        <taxon>Streptophyta</taxon>
        <taxon>Embryophyta</taxon>
        <taxon>Tracheophyta</taxon>
        <taxon>Spermatophyta</taxon>
        <taxon>Magnoliopsida</taxon>
        <taxon>Liliopsida</taxon>
        <taxon>Asparagales</taxon>
        <taxon>Orchidaceae</taxon>
        <taxon>Epidendroideae</taxon>
        <taxon>Malaxideae</taxon>
        <taxon>Dendrobiinae</taxon>
        <taxon>Dendrobium</taxon>
    </lineage>
</organism>
<dbReference type="STRING" id="906689.A0A2I0VQY6"/>
<protein>
    <submittedName>
        <fullName evidence="2">5'-3' exoribonuclease 2</fullName>
    </submittedName>
</protein>
<dbReference type="InterPro" id="IPR000477">
    <property type="entry name" value="RT_dom"/>
</dbReference>
<feature type="domain" description="Reverse transcriptase" evidence="1">
    <location>
        <begin position="10"/>
        <end position="87"/>
    </location>
</feature>